<reference evidence="2" key="1">
    <citation type="submission" date="2023-10" db="EMBL/GenBank/DDBJ databases">
        <title>Genome assembly of Pristionchus species.</title>
        <authorList>
            <person name="Yoshida K."/>
            <person name="Sommer R.J."/>
        </authorList>
    </citation>
    <scope>NUCLEOTIDE SEQUENCE</scope>
    <source>
        <strain evidence="2">RS0144</strain>
    </source>
</reference>
<feature type="chain" id="PRO_5043697416" description="4Fe-4S ferredoxin-type domain-containing protein" evidence="1">
    <location>
        <begin position="18"/>
        <end position="83"/>
    </location>
</feature>
<gene>
    <name evidence="2" type="ORF">PENTCL1PPCAC_27032</name>
</gene>
<feature type="signal peptide" evidence="1">
    <location>
        <begin position="1"/>
        <end position="17"/>
    </location>
</feature>
<accession>A0AAV5UEQ4</accession>
<dbReference type="AlphaFoldDB" id="A0AAV5UEQ4"/>
<organism evidence="2 3">
    <name type="scientific">Pristionchus entomophagus</name>
    <dbReference type="NCBI Taxonomy" id="358040"/>
    <lineage>
        <taxon>Eukaryota</taxon>
        <taxon>Metazoa</taxon>
        <taxon>Ecdysozoa</taxon>
        <taxon>Nematoda</taxon>
        <taxon>Chromadorea</taxon>
        <taxon>Rhabditida</taxon>
        <taxon>Rhabditina</taxon>
        <taxon>Diplogasteromorpha</taxon>
        <taxon>Diplogasteroidea</taxon>
        <taxon>Neodiplogasteridae</taxon>
        <taxon>Pristionchus</taxon>
    </lineage>
</organism>
<keyword evidence="1" id="KW-0732">Signal</keyword>
<name>A0AAV5UEQ4_9BILA</name>
<protein>
    <recommendedName>
        <fullName evidence="4">4Fe-4S ferredoxin-type domain-containing protein</fullName>
    </recommendedName>
</protein>
<evidence type="ECO:0000313" key="2">
    <source>
        <dbReference type="EMBL" id="GMT04858.1"/>
    </source>
</evidence>
<sequence>MFRSLFLCFLFLHLMDTRMFLPLARPLLHCHWEGTGPICLGRCPFDAFEVLRSGEPNGQGDYFGNTCFFGRKSLCCPRSKRLY</sequence>
<evidence type="ECO:0008006" key="4">
    <source>
        <dbReference type="Google" id="ProtNLM"/>
    </source>
</evidence>
<keyword evidence="3" id="KW-1185">Reference proteome</keyword>
<dbReference type="EMBL" id="BTSX01000006">
    <property type="protein sequence ID" value="GMT04858.1"/>
    <property type="molecule type" value="Genomic_DNA"/>
</dbReference>
<proteinExistence type="predicted"/>
<evidence type="ECO:0000256" key="1">
    <source>
        <dbReference type="SAM" id="SignalP"/>
    </source>
</evidence>
<comment type="caution">
    <text evidence="2">The sequence shown here is derived from an EMBL/GenBank/DDBJ whole genome shotgun (WGS) entry which is preliminary data.</text>
</comment>
<evidence type="ECO:0000313" key="3">
    <source>
        <dbReference type="Proteomes" id="UP001432027"/>
    </source>
</evidence>
<dbReference type="Proteomes" id="UP001432027">
    <property type="component" value="Unassembled WGS sequence"/>
</dbReference>